<evidence type="ECO:0000313" key="2">
    <source>
        <dbReference type="EMBL" id="SEG79101.1"/>
    </source>
</evidence>
<sequence>MAQASFIEVQKFLSGVDYPASKEQLVQHAKSKGADKQAMEALEALPDQEYDGPNKVSQAVAKSS</sequence>
<evidence type="ECO:0000256" key="1">
    <source>
        <dbReference type="SAM" id="MobiDB-lite"/>
    </source>
</evidence>
<dbReference type="OrthoDB" id="6161020at2"/>
<feature type="region of interest" description="Disordered" evidence="1">
    <location>
        <begin position="44"/>
        <end position="64"/>
    </location>
</feature>
<protein>
    <recommendedName>
        <fullName evidence="4">DUF2795 domain-containing protein</fullName>
    </recommendedName>
</protein>
<accession>A0A1H6D157</accession>
<gene>
    <name evidence="2" type="ORF">SAMN04489712_112168</name>
</gene>
<dbReference type="AlphaFoldDB" id="A0A1H6D157"/>
<evidence type="ECO:0000313" key="3">
    <source>
        <dbReference type="Proteomes" id="UP000236723"/>
    </source>
</evidence>
<proteinExistence type="predicted"/>
<dbReference type="Pfam" id="PF11387">
    <property type="entry name" value="DUF2795"/>
    <property type="match status" value="1"/>
</dbReference>
<reference evidence="3" key="1">
    <citation type="submission" date="2016-10" db="EMBL/GenBank/DDBJ databases">
        <authorList>
            <person name="Varghese N."/>
            <person name="Submissions S."/>
        </authorList>
    </citation>
    <scope>NUCLEOTIDE SEQUENCE [LARGE SCALE GENOMIC DNA]</scope>
    <source>
        <strain evidence="3">DSM 43163</strain>
    </source>
</reference>
<evidence type="ECO:0008006" key="4">
    <source>
        <dbReference type="Google" id="ProtNLM"/>
    </source>
</evidence>
<name>A0A1H6D157_9ACTN</name>
<dbReference type="EMBL" id="FNVO01000012">
    <property type="protein sequence ID" value="SEG79101.1"/>
    <property type="molecule type" value="Genomic_DNA"/>
</dbReference>
<organism evidence="2 3">
    <name type="scientific">Thermomonospora echinospora</name>
    <dbReference type="NCBI Taxonomy" id="1992"/>
    <lineage>
        <taxon>Bacteria</taxon>
        <taxon>Bacillati</taxon>
        <taxon>Actinomycetota</taxon>
        <taxon>Actinomycetes</taxon>
        <taxon>Streptosporangiales</taxon>
        <taxon>Thermomonosporaceae</taxon>
        <taxon>Thermomonospora</taxon>
    </lineage>
</organism>
<keyword evidence="3" id="KW-1185">Reference proteome</keyword>
<feature type="compositionally biased region" description="Polar residues" evidence="1">
    <location>
        <begin position="55"/>
        <end position="64"/>
    </location>
</feature>
<dbReference type="RefSeq" id="WP_103940750.1">
    <property type="nucleotide sequence ID" value="NZ_FNVO01000012.1"/>
</dbReference>
<dbReference type="Proteomes" id="UP000236723">
    <property type="component" value="Unassembled WGS sequence"/>
</dbReference>
<dbReference type="InterPro" id="IPR021527">
    <property type="entry name" value="DUF2795"/>
</dbReference>